<evidence type="ECO:0000313" key="3">
    <source>
        <dbReference type="Proteomes" id="UP000008983"/>
    </source>
</evidence>
<keyword evidence="1" id="KW-1133">Transmembrane helix</keyword>
<dbReference type="RefSeq" id="XP_004039467.1">
    <property type="nucleotide sequence ID" value="XM_004039419.1"/>
</dbReference>
<evidence type="ECO:0008006" key="4">
    <source>
        <dbReference type="Google" id="ProtNLM"/>
    </source>
</evidence>
<sequence length="129" mass="15789">MLENPLNLNSYKNMITILKIQGNLIFMFTFFNIQIKITKRFIILSIKRTSAQRQCINIIKRFTCVYFINYIFQLIRRKRTIIINAINSTKIQLYFRKIFIFFNSEFLVYFVKLIWIECVFCIQMWTDQI</sequence>
<proteinExistence type="predicted"/>
<name>G0QKT9_ICHMU</name>
<dbReference type="EMBL" id="GL983190">
    <property type="protein sequence ID" value="EGR34163.1"/>
    <property type="molecule type" value="Genomic_DNA"/>
</dbReference>
<evidence type="ECO:0000256" key="1">
    <source>
        <dbReference type="SAM" id="Phobius"/>
    </source>
</evidence>
<dbReference type="AlphaFoldDB" id="G0QKT9"/>
<protein>
    <recommendedName>
        <fullName evidence="4">Transmembrane protein</fullName>
    </recommendedName>
</protein>
<feature type="transmembrane region" description="Helical" evidence="1">
    <location>
        <begin position="20"/>
        <end position="38"/>
    </location>
</feature>
<feature type="transmembrane region" description="Helical" evidence="1">
    <location>
        <begin position="106"/>
        <end position="126"/>
    </location>
</feature>
<keyword evidence="3" id="KW-1185">Reference proteome</keyword>
<reference evidence="2 3" key="1">
    <citation type="submission" date="2011-07" db="EMBL/GenBank/DDBJ databases">
        <authorList>
            <person name="Coyne R."/>
            <person name="Brami D."/>
            <person name="Johnson J."/>
            <person name="Hostetler J."/>
            <person name="Hannick L."/>
            <person name="Clark T."/>
            <person name="Cassidy-Hanley D."/>
            <person name="Inman J."/>
        </authorList>
    </citation>
    <scope>NUCLEOTIDE SEQUENCE [LARGE SCALE GENOMIC DNA]</scope>
    <source>
        <strain evidence="2 3">G5</strain>
    </source>
</reference>
<dbReference type="Proteomes" id="UP000008983">
    <property type="component" value="Unassembled WGS sequence"/>
</dbReference>
<keyword evidence="1" id="KW-0812">Transmembrane</keyword>
<accession>G0QKT9</accession>
<organism evidence="2 3">
    <name type="scientific">Ichthyophthirius multifiliis</name>
    <name type="common">White spot disease agent</name>
    <name type="synonym">Ich</name>
    <dbReference type="NCBI Taxonomy" id="5932"/>
    <lineage>
        <taxon>Eukaryota</taxon>
        <taxon>Sar</taxon>
        <taxon>Alveolata</taxon>
        <taxon>Ciliophora</taxon>
        <taxon>Intramacronucleata</taxon>
        <taxon>Oligohymenophorea</taxon>
        <taxon>Hymenostomatida</taxon>
        <taxon>Ophryoglenina</taxon>
        <taxon>Ichthyophthirius</taxon>
    </lineage>
</organism>
<dbReference type="GeneID" id="14910355"/>
<evidence type="ECO:0000313" key="2">
    <source>
        <dbReference type="EMBL" id="EGR34163.1"/>
    </source>
</evidence>
<keyword evidence="1" id="KW-0472">Membrane</keyword>
<gene>
    <name evidence="2" type="ORF">IMG5_021830</name>
</gene>
<dbReference type="InParanoid" id="G0QKT9"/>